<reference evidence="2 3" key="1">
    <citation type="submission" date="2020-08" db="EMBL/GenBank/DDBJ databases">
        <title>Genomic Encyclopedia of Type Strains, Phase IV (KMG-IV): sequencing the most valuable type-strain genomes for metagenomic binning, comparative biology and taxonomic classification.</title>
        <authorList>
            <person name="Goeker M."/>
        </authorList>
    </citation>
    <scope>NUCLEOTIDE SEQUENCE [LARGE SCALE GENOMIC DNA]</scope>
    <source>
        <strain evidence="2 3">DSM 18233</strain>
    </source>
</reference>
<keyword evidence="1" id="KW-0472">Membrane</keyword>
<keyword evidence="1" id="KW-1133">Transmembrane helix</keyword>
<dbReference type="AlphaFoldDB" id="A0A840R7U4"/>
<feature type="transmembrane region" description="Helical" evidence="1">
    <location>
        <begin position="62"/>
        <end position="81"/>
    </location>
</feature>
<evidence type="ECO:0000256" key="1">
    <source>
        <dbReference type="SAM" id="Phobius"/>
    </source>
</evidence>
<proteinExistence type="predicted"/>
<evidence type="ECO:0000313" key="3">
    <source>
        <dbReference type="Proteomes" id="UP000543030"/>
    </source>
</evidence>
<gene>
    <name evidence="2" type="ORF">HNQ50_000055</name>
</gene>
<sequence length="83" mass="8875">MHTTLVIAAGLVLLGLALLAGHWLGATVPLVCQVFIGIWLVASLINMWFGVHRAGYSALEELPILLLVFGAPAILAVWVWSKA</sequence>
<keyword evidence="3" id="KW-1185">Reference proteome</keyword>
<evidence type="ECO:0000313" key="2">
    <source>
        <dbReference type="EMBL" id="MBB5189345.1"/>
    </source>
</evidence>
<organism evidence="2 3">
    <name type="scientific">Silvimonas terrae</name>
    <dbReference type="NCBI Taxonomy" id="300266"/>
    <lineage>
        <taxon>Bacteria</taxon>
        <taxon>Pseudomonadati</taxon>
        <taxon>Pseudomonadota</taxon>
        <taxon>Betaproteobacteria</taxon>
        <taxon>Neisseriales</taxon>
        <taxon>Chitinibacteraceae</taxon>
        <taxon>Silvimonas</taxon>
    </lineage>
</organism>
<protein>
    <submittedName>
        <fullName evidence="2">Uncharacterized protein</fullName>
    </submittedName>
</protein>
<comment type="caution">
    <text evidence="2">The sequence shown here is derived from an EMBL/GenBank/DDBJ whole genome shotgun (WGS) entry which is preliminary data.</text>
</comment>
<keyword evidence="1" id="KW-0812">Transmembrane</keyword>
<dbReference type="RefSeq" id="WP_184096382.1">
    <property type="nucleotide sequence ID" value="NZ_JACHHN010000001.1"/>
</dbReference>
<feature type="transmembrane region" description="Helical" evidence="1">
    <location>
        <begin position="30"/>
        <end position="50"/>
    </location>
</feature>
<name>A0A840R7U4_9NEIS</name>
<dbReference type="EMBL" id="JACHHN010000001">
    <property type="protein sequence ID" value="MBB5189345.1"/>
    <property type="molecule type" value="Genomic_DNA"/>
</dbReference>
<accession>A0A840R7U4</accession>
<dbReference type="Proteomes" id="UP000543030">
    <property type="component" value="Unassembled WGS sequence"/>
</dbReference>